<gene>
    <name evidence="1" type="ORF">Amac_091190</name>
</gene>
<accession>A0A5M3X4I0</accession>
<evidence type="ECO:0000313" key="1">
    <source>
        <dbReference type="EMBL" id="GES15522.1"/>
    </source>
</evidence>
<name>A0A5M3X4I0_9ACTN</name>
<dbReference type="EMBL" id="BLAE01000078">
    <property type="protein sequence ID" value="GES15522.1"/>
    <property type="molecule type" value="Genomic_DNA"/>
</dbReference>
<dbReference type="AlphaFoldDB" id="A0A5M3X4I0"/>
<protein>
    <submittedName>
        <fullName evidence="1">Uncharacterized protein</fullName>
    </submittedName>
</protein>
<reference evidence="1 2" key="1">
    <citation type="submission" date="2019-10" db="EMBL/GenBank/DDBJ databases">
        <title>Whole genome shotgun sequence of Acrocarpospora macrocephala NBRC 16266.</title>
        <authorList>
            <person name="Ichikawa N."/>
            <person name="Kimura A."/>
            <person name="Kitahashi Y."/>
            <person name="Komaki H."/>
            <person name="Oguchi A."/>
        </authorList>
    </citation>
    <scope>NUCLEOTIDE SEQUENCE [LARGE SCALE GENOMIC DNA]</scope>
    <source>
        <strain evidence="1 2">NBRC 16266</strain>
    </source>
</reference>
<sequence>MTALALLSSADQLLGQTVGVWPRPAALLLRLSLEHGLREYFQRVRPELNKCTMLEQMLCLEAYAGSGVARQCAILWSGLSQACHYHAYELSPTPGELGRWREEVAAVLRLLGTS</sequence>
<evidence type="ECO:0000313" key="2">
    <source>
        <dbReference type="Proteomes" id="UP000331127"/>
    </source>
</evidence>
<comment type="caution">
    <text evidence="1">The sequence shown here is derived from an EMBL/GenBank/DDBJ whole genome shotgun (WGS) entry which is preliminary data.</text>
</comment>
<keyword evidence="2" id="KW-1185">Reference proteome</keyword>
<proteinExistence type="predicted"/>
<dbReference type="Proteomes" id="UP000331127">
    <property type="component" value="Unassembled WGS sequence"/>
</dbReference>
<organism evidence="1 2">
    <name type="scientific">Acrocarpospora macrocephala</name>
    <dbReference type="NCBI Taxonomy" id="150177"/>
    <lineage>
        <taxon>Bacteria</taxon>
        <taxon>Bacillati</taxon>
        <taxon>Actinomycetota</taxon>
        <taxon>Actinomycetes</taxon>
        <taxon>Streptosporangiales</taxon>
        <taxon>Streptosporangiaceae</taxon>
        <taxon>Acrocarpospora</taxon>
    </lineage>
</organism>